<organism evidence="2 3">
    <name type="scientific">Crotalaria pallida</name>
    <name type="common">Smooth rattlebox</name>
    <name type="synonym">Crotalaria striata</name>
    <dbReference type="NCBI Taxonomy" id="3830"/>
    <lineage>
        <taxon>Eukaryota</taxon>
        <taxon>Viridiplantae</taxon>
        <taxon>Streptophyta</taxon>
        <taxon>Embryophyta</taxon>
        <taxon>Tracheophyta</taxon>
        <taxon>Spermatophyta</taxon>
        <taxon>Magnoliopsida</taxon>
        <taxon>eudicotyledons</taxon>
        <taxon>Gunneridae</taxon>
        <taxon>Pentapetalae</taxon>
        <taxon>rosids</taxon>
        <taxon>fabids</taxon>
        <taxon>Fabales</taxon>
        <taxon>Fabaceae</taxon>
        <taxon>Papilionoideae</taxon>
        <taxon>50 kb inversion clade</taxon>
        <taxon>genistoids sensu lato</taxon>
        <taxon>core genistoids</taxon>
        <taxon>Crotalarieae</taxon>
        <taxon>Crotalaria</taxon>
    </lineage>
</organism>
<comment type="caution">
    <text evidence="2">The sequence shown here is derived from an EMBL/GenBank/DDBJ whole genome shotgun (WGS) entry which is preliminary data.</text>
</comment>
<feature type="compositionally biased region" description="Low complexity" evidence="1">
    <location>
        <begin position="452"/>
        <end position="467"/>
    </location>
</feature>
<dbReference type="PANTHER" id="PTHR33318:SF17">
    <property type="entry name" value="PROTEIN JASON"/>
    <property type="match status" value="1"/>
</dbReference>
<feature type="region of interest" description="Disordered" evidence="1">
    <location>
        <begin position="380"/>
        <end position="400"/>
    </location>
</feature>
<feature type="region of interest" description="Disordered" evidence="1">
    <location>
        <begin position="100"/>
        <end position="120"/>
    </location>
</feature>
<evidence type="ECO:0008006" key="4">
    <source>
        <dbReference type="Google" id="ProtNLM"/>
    </source>
</evidence>
<proteinExistence type="predicted"/>
<evidence type="ECO:0000313" key="2">
    <source>
        <dbReference type="EMBL" id="KAK7276738.1"/>
    </source>
</evidence>
<feature type="region of interest" description="Disordered" evidence="1">
    <location>
        <begin position="291"/>
        <end position="331"/>
    </location>
</feature>
<keyword evidence="3" id="KW-1185">Reference proteome</keyword>
<dbReference type="PANTHER" id="PTHR33318">
    <property type="entry name" value="ASPARTYL/GLUTAMYL-TRNA(ASN/GLN) AMIDOTRANSFERASE SUBUNIT"/>
    <property type="match status" value="1"/>
</dbReference>
<dbReference type="InterPro" id="IPR039300">
    <property type="entry name" value="JASON"/>
</dbReference>
<dbReference type="EMBL" id="JAYWIO010000003">
    <property type="protein sequence ID" value="KAK7276738.1"/>
    <property type="molecule type" value="Genomic_DNA"/>
</dbReference>
<evidence type="ECO:0000256" key="1">
    <source>
        <dbReference type="SAM" id="MobiDB-lite"/>
    </source>
</evidence>
<reference evidence="2 3" key="1">
    <citation type="submission" date="2024-01" db="EMBL/GenBank/DDBJ databases">
        <title>The genomes of 5 underutilized Papilionoideae crops provide insights into root nodulation and disease resistanc.</title>
        <authorList>
            <person name="Yuan L."/>
        </authorList>
    </citation>
    <scope>NUCLEOTIDE SEQUENCE [LARGE SCALE GENOMIC DNA]</scope>
    <source>
        <strain evidence="2">ZHUSHIDOU_FW_LH</strain>
        <tissue evidence="2">Leaf</tissue>
    </source>
</reference>
<dbReference type="AlphaFoldDB" id="A0AAN9FRP2"/>
<feature type="compositionally biased region" description="Polar residues" evidence="1">
    <location>
        <begin position="35"/>
        <end position="50"/>
    </location>
</feature>
<feature type="compositionally biased region" description="Basic and acidic residues" evidence="1">
    <location>
        <begin position="316"/>
        <end position="326"/>
    </location>
</feature>
<accession>A0AAN9FRP2</accession>
<protein>
    <recommendedName>
        <fullName evidence="4">Protein JASON</fullName>
    </recommendedName>
</protein>
<feature type="region of interest" description="Disordered" evidence="1">
    <location>
        <begin position="16"/>
        <end position="74"/>
    </location>
</feature>
<name>A0AAN9FRP2_CROPI</name>
<dbReference type="Proteomes" id="UP001372338">
    <property type="component" value="Unassembled WGS sequence"/>
</dbReference>
<gene>
    <name evidence="2" type="ORF">RIF29_17883</name>
</gene>
<feature type="region of interest" description="Disordered" evidence="1">
    <location>
        <begin position="435"/>
        <end position="467"/>
    </location>
</feature>
<dbReference type="GO" id="GO:0007142">
    <property type="term" value="P:male meiosis II"/>
    <property type="evidence" value="ECO:0007669"/>
    <property type="project" value="InterPro"/>
</dbReference>
<evidence type="ECO:0000313" key="3">
    <source>
        <dbReference type="Proteomes" id="UP001372338"/>
    </source>
</evidence>
<sequence length="467" mass="51508">MSCFFNCFRIRDRNPNLPTSKLISAPPPPSSSRSTDVVVSQNRLSSLFQTQEREEDSSGKGNVGAGFHGEGDDQGLRDEAKFLKACGTLAGTPAEIRKASTKLNGSPRAKDSEPSGFHSWLPSTSIEKLQLDVQPFEPPTPVKHCHELGDGVDSVEHTPTSCISNAEDTQRESLDFTKGSRPGILHSVNLTGKDASSVSPWPAADTQTKNKSVRFECETDFSACRKGKSPYPTPLKLFEEMQTPGTVYPASLEDLPNGKPRVRSQFVFPVHNPGENDFRCKILEENDFIPESDPTELGDSVEQAQNATPTPKKVLKTNENENESKMEASLSSWLKPASITQDENKGVEETAYSQKRYFHKTPLADRPIIGTVAAHWNEDNNSRISPSKWLDGNGIPNSTTKYREDQKVNWHATPFEDRLEKALSEGSLISQRKLVSGKPVEFDETEESDTALSQLQSSNPPQSVVSF</sequence>